<reference evidence="8 9" key="1">
    <citation type="submission" date="2019-03" db="EMBL/GenBank/DDBJ databases">
        <title>The complete genome sequence of Swingsia_sp. F3b2 LMG30590(T).</title>
        <authorList>
            <person name="Chua K.-O."/>
            <person name="Chan K.-G."/>
            <person name="See-Too W.-S."/>
        </authorList>
    </citation>
    <scope>NUCLEOTIDE SEQUENCE [LARGE SCALE GENOMIC DNA]</scope>
    <source>
        <strain evidence="8 9">F3b2</strain>
    </source>
</reference>
<evidence type="ECO:0000313" key="9">
    <source>
        <dbReference type="Proteomes" id="UP000318709"/>
    </source>
</evidence>
<dbReference type="HAMAP" id="MF_01925">
    <property type="entry name" value="P5C_reductase"/>
    <property type="match status" value="1"/>
</dbReference>
<evidence type="ECO:0000259" key="7">
    <source>
        <dbReference type="Pfam" id="PF14748"/>
    </source>
</evidence>
<evidence type="ECO:0000256" key="3">
    <source>
        <dbReference type="ARBA" id="ARBA00023002"/>
    </source>
</evidence>
<dbReference type="PANTHER" id="PTHR11645:SF0">
    <property type="entry name" value="PYRROLINE-5-CARBOXYLATE REDUCTASE 3"/>
    <property type="match status" value="1"/>
</dbReference>
<keyword evidence="4" id="KW-0963">Cytoplasm</keyword>
<dbReference type="RefSeq" id="WP_141443189.1">
    <property type="nucleotide sequence ID" value="NZ_CP038231.1"/>
</dbReference>
<keyword evidence="9" id="KW-1185">Reference proteome</keyword>
<dbReference type="EMBL" id="CP038231">
    <property type="protein sequence ID" value="QDH13482.1"/>
    <property type="molecule type" value="Genomic_DNA"/>
</dbReference>
<evidence type="ECO:0000313" key="8">
    <source>
        <dbReference type="EMBL" id="QDH13482.1"/>
    </source>
</evidence>
<keyword evidence="4" id="KW-0028">Amino-acid biosynthesis</keyword>
<dbReference type="SUPFAM" id="SSF51735">
    <property type="entry name" value="NAD(P)-binding Rossmann-fold domains"/>
    <property type="match status" value="1"/>
</dbReference>
<organism evidence="8 9">
    <name type="scientific">Formicincola oecophyllae</name>
    <dbReference type="NCBI Taxonomy" id="2558361"/>
    <lineage>
        <taxon>Bacteria</taxon>
        <taxon>Pseudomonadati</taxon>
        <taxon>Pseudomonadota</taxon>
        <taxon>Alphaproteobacteria</taxon>
        <taxon>Acetobacterales</taxon>
        <taxon>Acetobacteraceae</taxon>
        <taxon>Formicincola</taxon>
    </lineage>
</organism>
<sequence>MTSSPNTILLAGCGHMGSALLHGWLKSKLPLRLYVLDRHYQPPAGAPVTVWRTLADIPEDFRPDMVVLAVKPKGADAFLEALHERLGRGLSHATLLSVAAGRSCANLAKASGGMAVVRAMPNTPAAIGAGTTGLYSAPDVPPARAALAAQLMKAVGAVVEVPHENDLAAVTAISGSGPAYVFLLAELLEKAGQHLGLNAETAKLLARNTVYGAGEMLHEDPLSAEQLRRNVTSPGGTTEAALKVFMAPDAWPATVERATEAAAHRADELSQ</sequence>
<dbReference type="FunFam" id="1.10.3730.10:FF:000001">
    <property type="entry name" value="Pyrroline-5-carboxylate reductase"/>
    <property type="match status" value="1"/>
</dbReference>
<name>A0A4Y6U807_9PROT</name>
<dbReference type="UniPathway" id="UPA00098">
    <property type="reaction ID" value="UER00361"/>
</dbReference>
<dbReference type="SUPFAM" id="SSF48179">
    <property type="entry name" value="6-phosphogluconate dehydrogenase C-terminal domain-like"/>
    <property type="match status" value="1"/>
</dbReference>
<evidence type="ECO:0000256" key="4">
    <source>
        <dbReference type="HAMAP-Rule" id="MF_01925"/>
    </source>
</evidence>
<protein>
    <recommendedName>
        <fullName evidence="4 5">Pyrroline-5-carboxylate reductase</fullName>
        <shortName evidence="4">P5C reductase</shortName>
        <shortName evidence="4">P5CR</shortName>
        <ecNumber evidence="4 5">1.5.1.2</ecNumber>
    </recommendedName>
    <alternativeName>
        <fullName evidence="4">PCA reductase</fullName>
    </alternativeName>
</protein>
<dbReference type="GO" id="GO:0055129">
    <property type="term" value="P:L-proline biosynthetic process"/>
    <property type="evidence" value="ECO:0007669"/>
    <property type="project" value="UniProtKB-UniRule"/>
</dbReference>
<dbReference type="Gene3D" id="1.10.3730.10">
    <property type="entry name" value="ProC C-terminal domain-like"/>
    <property type="match status" value="1"/>
</dbReference>
<dbReference type="NCBIfam" id="TIGR00112">
    <property type="entry name" value="proC"/>
    <property type="match status" value="1"/>
</dbReference>
<evidence type="ECO:0000256" key="5">
    <source>
        <dbReference type="NCBIfam" id="TIGR00112"/>
    </source>
</evidence>
<feature type="domain" description="Pyrroline-5-carboxylate reductase dimerisation" evidence="7">
    <location>
        <begin position="164"/>
        <end position="269"/>
    </location>
</feature>
<feature type="binding site" evidence="6">
    <location>
        <begin position="69"/>
        <end position="72"/>
    </location>
    <ligand>
        <name>NADP(+)</name>
        <dbReference type="ChEBI" id="CHEBI:58349"/>
    </ligand>
</feature>
<dbReference type="AlphaFoldDB" id="A0A4Y6U807"/>
<dbReference type="PANTHER" id="PTHR11645">
    <property type="entry name" value="PYRROLINE-5-CARBOXYLATE REDUCTASE"/>
    <property type="match status" value="1"/>
</dbReference>
<dbReference type="Proteomes" id="UP000318709">
    <property type="component" value="Chromosome"/>
</dbReference>
<keyword evidence="2 4" id="KW-0521">NADP</keyword>
<keyword evidence="4" id="KW-0641">Proline biosynthesis</keyword>
<comment type="pathway">
    <text evidence="4">Amino-acid biosynthesis; L-proline biosynthesis; L-proline from L-glutamate 5-semialdehyde: step 1/1.</text>
</comment>
<evidence type="ECO:0000256" key="6">
    <source>
        <dbReference type="PIRSR" id="PIRSR000193-1"/>
    </source>
</evidence>
<gene>
    <name evidence="4" type="primary">proC</name>
    <name evidence="8" type="ORF">E3E12_03895</name>
</gene>
<dbReference type="GO" id="GO:0004735">
    <property type="term" value="F:pyrroline-5-carboxylate reductase activity"/>
    <property type="evidence" value="ECO:0007669"/>
    <property type="project" value="UniProtKB-UniRule"/>
</dbReference>
<dbReference type="InterPro" id="IPR029036">
    <property type="entry name" value="P5CR_dimer"/>
</dbReference>
<comment type="similarity">
    <text evidence="1 4">Belongs to the pyrroline-5-carboxylate reductase family.</text>
</comment>
<evidence type="ECO:0000256" key="2">
    <source>
        <dbReference type="ARBA" id="ARBA00022857"/>
    </source>
</evidence>
<dbReference type="InterPro" id="IPR008927">
    <property type="entry name" value="6-PGluconate_DH-like_C_sf"/>
</dbReference>
<dbReference type="InterPro" id="IPR000304">
    <property type="entry name" value="Pyrroline-COOH_reductase"/>
</dbReference>
<dbReference type="Gene3D" id="3.40.50.720">
    <property type="entry name" value="NAD(P)-binding Rossmann-like Domain"/>
    <property type="match status" value="1"/>
</dbReference>
<dbReference type="EC" id="1.5.1.2" evidence="4 5"/>
<evidence type="ECO:0000256" key="1">
    <source>
        <dbReference type="ARBA" id="ARBA00005525"/>
    </source>
</evidence>
<dbReference type="OrthoDB" id="9805754at2"/>
<dbReference type="InterPro" id="IPR036291">
    <property type="entry name" value="NAD(P)-bd_dom_sf"/>
</dbReference>
<dbReference type="Pfam" id="PF14748">
    <property type="entry name" value="P5CR_dimer"/>
    <property type="match status" value="1"/>
</dbReference>
<comment type="catalytic activity">
    <reaction evidence="4">
        <text>L-proline + NAD(+) = (S)-1-pyrroline-5-carboxylate + NADH + 2 H(+)</text>
        <dbReference type="Rhea" id="RHEA:14105"/>
        <dbReference type="ChEBI" id="CHEBI:15378"/>
        <dbReference type="ChEBI" id="CHEBI:17388"/>
        <dbReference type="ChEBI" id="CHEBI:57540"/>
        <dbReference type="ChEBI" id="CHEBI:57945"/>
        <dbReference type="ChEBI" id="CHEBI:60039"/>
        <dbReference type="EC" id="1.5.1.2"/>
    </reaction>
</comment>
<comment type="catalytic activity">
    <reaction evidence="4">
        <text>L-proline + NADP(+) = (S)-1-pyrroline-5-carboxylate + NADPH + 2 H(+)</text>
        <dbReference type="Rhea" id="RHEA:14109"/>
        <dbReference type="ChEBI" id="CHEBI:15378"/>
        <dbReference type="ChEBI" id="CHEBI:17388"/>
        <dbReference type="ChEBI" id="CHEBI:57783"/>
        <dbReference type="ChEBI" id="CHEBI:58349"/>
        <dbReference type="ChEBI" id="CHEBI:60039"/>
        <dbReference type="EC" id="1.5.1.2"/>
    </reaction>
</comment>
<comment type="function">
    <text evidence="4">Catalyzes the reduction of 1-pyrroline-5-carboxylate (PCA) to L-proline.</text>
</comment>
<accession>A0A4Y6U807</accession>
<dbReference type="KEGG" id="swf:E3E12_03895"/>
<proteinExistence type="inferred from homology"/>
<dbReference type="GO" id="GO:0005737">
    <property type="term" value="C:cytoplasm"/>
    <property type="evidence" value="ECO:0007669"/>
    <property type="project" value="UniProtKB-SubCell"/>
</dbReference>
<dbReference type="PIRSF" id="PIRSF000193">
    <property type="entry name" value="Pyrrol-5-carb_rd"/>
    <property type="match status" value="1"/>
</dbReference>
<keyword evidence="3 4" id="KW-0560">Oxidoreductase</keyword>
<comment type="subcellular location">
    <subcellularLocation>
        <location evidence="4">Cytoplasm</location>
    </subcellularLocation>
</comment>